<protein>
    <submittedName>
        <fullName evidence="1">Uncharacterized protein</fullName>
    </submittedName>
</protein>
<evidence type="ECO:0000313" key="2">
    <source>
        <dbReference type="Proteomes" id="UP001605036"/>
    </source>
</evidence>
<dbReference type="Proteomes" id="UP001605036">
    <property type="component" value="Unassembled WGS sequence"/>
</dbReference>
<gene>
    <name evidence="1" type="ORF">R1flu_019340</name>
</gene>
<dbReference type="AlphaFoldDB" id="A0ABD1ZID5"/>
<proteinExistence type="predicted"/>
<name>A0ABD1ZID5_9MARC</name>
<keyword evidence="2" id="KW-1185">Reference proteome</keyword>
<evidence type="ECO:0000313" key="1">
    <source>
        <dbReference type="EMBL" id="KAL2651212.1"/>
    </source>
</evidence>
<dbReference type="EMBL" id="JBHFFA010000001">
    <property type="protein sequence ID" value="KAL2651212.1"/>
    <property type="molecule type" value="Genomic_DNA"/>
</dbReference>
<organism evidence="1 2">
    <name type="scientific">Riccia fluitans</name>
    <dbReference type="NCBI Taxonomy" id="41844"/>
    <lineage>
        <taxon>Eukaryota</taxon>
        <taxon>Viridiplantae</taxon>
        <taxon>Streptophyta</taxon>
        <taxon>Embryophyta</taxon>
        <taxon>Marchantiophyta</taxon>
        <taxon>Marchantiopsida</taxon>
        <taxon>Marchantiidae</taxon>
        <taxon>Marchantiales</taxon>
        <taxon>Ricciaceae</taxon>
        <taxon>Riccia</taxon>
    </lineage>
</organism>
<comment type="caution">
    <text evidence="1">The sequence shown here is derived from an EMBL/GenBank/DDBJ whole genome shotgun (WGS) entry which is preliminary data.</text>
</comment>
<accession>A0ABD1ZID5</accession>
<reference evidence="1 2" key="1">
    <citation type="submission" date="2024-09" db="EMBL/GenBank/DDBJ databases">
        <title>Chromosome-scale assembly of Riccia fluitans.</title>
        <authorList>
            <person name="Paukszto L."/>
            <person name="Sawicki J."/>
            <person name="Karawczyk K."/>
            <person name="Piernik-Szablinska J."/>
            <person name="Szczecinska M."/>
            <person name="Mazdziarz M."/>
        </authorList>
    </citation>
    <scope>NUCLEOTIDE SEQUENCE [LARGE SCALE GENOMIC DNA]</scope>
    <source>
        <strain evidence="1">Rf_01</strain>
        <tissue evidence="1">Aerial parts of the thallus</tissue>
    </source>
</reference>
<sequence>MPPINNLVWKPEYHQCVLFWDDPTPLASKKKDTKMSFLDRGLNVNFMTWSPLLAICKNWLVLSGKVSSQINVPKLNVTMLLEAILNGTRINWAEGVYDTLATYVTSCQKKCEFHMTAVFVHVLKFQS</sequence>